<dbReference type="AlphaFoldDB" id="C6Y0M3"/>
<dbReference type="STRING" id="485917.Phep_0561"/>
<gene>
    <name evidence="1" type="ordered locus">Phep_0561</name>
</gene>
<evidence type="ECO:0000313" key="2">
    <source>
        <dbReference type="Proteomes" id="UP000000852"/>
    </source>
</evidence>
<evidence type="ECO:0008006" key="3">
    <source>
        <dbReference type="Google" id="ProtNLM"/>
    </source>
</evidence>
<dbReference type="EMBL" id="CP001681">
    <property type="protein sequence ID" value="ACU02784.1"/>
    <property type="molecule type" value="Genomic_DNA"/>
</dbReference>
<organism evidence="1 2">
    <name type="scientific">Pedobacter heparinus (strain ATCC 13125 / DSM 2366 / CIP 104194 / JCM 7457 / NBRC 12017 / NCIMB 9290 / NRRL B-14731 / HIM 762-3)</name>
    <dbReference type="NCBI Taxonomy" id="485917"/>
    <lineage>
        <taxon>Bacteria</taxon>
        <taxon>Pseudomonadati</taxon>
        <taxon>Bacteroidota</taxon>
        <taxon>Sphingobacteriia</taxon>
        <taxon>Sphingobacteriales</taxon>
        <taxon>Sphingobacteriaceae</taxon>
        <taxon>Pedobacter</taxon>
    </lineage>
</organism>
<dbReference type="HOGENOM" id="CLU_952641_0_0_10"/>
<proteinExistence type="predicted"/>
<keyword evidence="2" id="KW-1185">Reference proteome</keyword>
<evidence type="ECO:0000313" key="1">
    <source>
        <dbReference type="EMBL" id="ACU02784.1"/>
    </source>
</evidence>
<protein>
    <recommendedName>
        <fullName evidence="3">Thiopeptide-type bacteriocin biosynthesis domain-containing protein</fullName>
    </recommendedName>
</protein>
<reference evidence="1 2" key="1">
    <citation type="journal article" date="2009" name="Stand. Genomic Sci.">
        <title>Complete genome sequence of Pedobacter heparinus type strain (HIM 762-3).</title>
        <authorList>
            <person name="Han C."/>
            <person name="Spring S."/>
            <person name="Lapidus A."/>
            <person name="Del Rio T.G."/>
            <person name="Tice H."/>
            <person name="Copeland A."/>
            <person name="Cheng J.F."/>
            <person name="Lucas S."/>
            <person name="Chen F."/>
            <person name="Nolan M."/>
            <person name="Bruce D."/>
            <person name="Goodwin L."/>
            <person name="Pitluck S."/>
            <person name="Ivanova N."/>
            <person name="Mavromatis K."/>
            <person name="Mikhailova N."/>
            <person name="Pati A."/>
            <person name="Chen A."/>
            <person name="Palaniappan K."/>
            <person name="Land M."/>
            <person name="Hauser L."/>
            <person name="Chang Y.J."/>
            <person name="Jeffries C.C."/>
            <person name="Saunders E."/>
            <person name="Chertkov O."/>
            <person name="Brettin T."/>
            <person name="Goker M."/>
            <person name="Rohde M."/>
            <person name="Bristow J."/>
            <person name="Eisen J.A."/>
            <person name="Markowitz V."/>
            <person name="Hugenholtz P."/>
            <person name="Kyrpides N.C."/>
            <person name="Klenk H.P."/>
            <person name="Detter J.C."/>
        </authorList>
    </citation>
    <scope>NUCLEOTIDE SEQUENCE [LARGE SCALE GENOMIC DNA]</scope>
    <source>
        <strain evidence="2">ATCC 13125 / DSM 2366 / CIP 104194 / JCM 7457 / NBRC 12017 / NCIMB 9290 / NRRL B-14731 / HIM 762-3</strain>
    </source>
</reference>
<name>C6Y0M3_PEDHD</name>
<dbReference type="Proteomes" id="UP000000852">
    <property type="component" value="Chromosome"/>
</dbReference>
<sequence length="292" mass="33582">MDVLQEAVIVAAIYYNRSSWHELIKFINPLLKEAHKNGILDTYYINFGLNGGDHIKLILKPSGNGNEFEKETGLLIKQFLLGNPSETRGIEYPLNTFFMDHPNNSVRFYQTNESTFFNSIAYKDSEDMRWQISQALLEAFGSEEIDLASIYTFISYMQIGILKAAYPDIKLAQAKSTDLICYLNELKDLEEVETDIRGEKDNQYFKQLFEENQDILLEIVRDIWEPGGADSELKWMEVWEAACKNFLTGVDFKSSFILLSNLVYEQIGFMHNKNSVRLSLKLISASFRTGGR</sequence>
<dbReference type="KEGG" id="phe:Phep_0561"/>
<dbReference type="OrthoDB" id="1273722at2"/>
<accession>C6Y0M3</accession>
<dbReference type="RefSeq" id="WP_012780737.1">
    <property type="nucleotide sequence ID" value="NC_013061.1"/>
</dbReference>